<name>A0A319DUF6_9EURO</name>
<dbReference type="CDD" id="cd20339">
    <property type="entry name" value="BRcat_RBR_RNF216"/>
    <property type="match status" value="1"/>
</dbReference>
<comment type="pathway">
    <text evidence="1">Protein modification; protein ubiquitination.</text>
</comment>
<evidence type="ECO:0000259" key="9">
    <source>
        <dbReference type="PROSITE" id="PS51873"/>
    </source>
</evidence>
<feature type="compositionally biased region" description="Basic and acidic residues" evidence="8">
    <location>
        <begin position="295"/>
        <end position="308"/>
    </location>
</feature>
<proteinExistence type="predicted"/>
<dbReference type="STRING" id="1448320.A0A319DUF6"/>
<feature type="region of interest" description="Disordered" evidence="8">
    <location>
        <begin position="255"/>
        <end position="280"/>
    </location>
</feature>
<dbReference type="Proteomes" id="UP000247810">
    <property type="component" value="Unassembled WGS sequence"/>
</dbReference>
<feature type="region of interest" description="Disordered" evidence="8">
    <location>
        <begin position="622"/>
        <end position="643"/>
    </location>
</feature>
<dbReference type="PANTHER" id="PTHR22770">
    <property type="entry name" value="UBIQUITIN CONJUGATING ENZYME 7 INTERACTING PROTEIN-RELATED"/>
    <property type="match status" value="1"/>
</dbReference>
<dbReference type="CDD" id="cd20353">
    <property type="entry name" value="Rcat_RBR_RNF216"/>
    <property type="match status" value="1"/>
</dbReference>
<feature type="region of interest" description="Disordered" evidence="8">
    <location>
        <begin position="574"/>
        <end position="596"/>
    </location>
</feature>
<keyword evidence="2" id="KW-0808">Transferase</keyword>
<sequence>MDVPQFPGPRPAPLALRQEYANDNAPDLIELNPDLDFVPQWAWEANDFDWNLLDTHFPRPVPEFERAIKKQKQASPTGSTFSGVTDDKDNDFQSGLTPTTLHPGATIIDLTADDSLLTQITDIFPDISQKYVEELIDRHQAPMHHGQDGRKWKARPVEPDITKEQIIEEILQTPCYPKQDGLKRKIAEIQVDDKQWMANIPNRGSPLYIQLATTILAQEFLWMPVNHIRQIVNDKKELYAAYLTLYTQANEPDKQYAKLKRERQATAASPPTRNNEKTSTMENLKKELAASKKEAHIQADVSQKQKEEQEAELQNEEEHTRTGNLVECQCCYSDVPANRSLPCEGVEVHFFCYTCIRKSAETQIGLMKYQLQCFDTSGCQAKFSRTRLEKALGPNLMKKIDSLQQQDEIQQAGLEGLEDCPFCEFKAICPPVEEDREFRCSNPTCEQISCRICHQESHIPKTCEEARKERGLPERHLVEEAMSEALIRTCPKCNVKIVKEFGCNKMICSKCSCAMCYVCKKNITREQYNHFGRPPTFCRTHDEAAENRSQDEIEHAQKTAIESLLAQNPELTEEELRVHDDKAKEAPPAQQRQYAPRREFDELMRLHAVANRQGRIRQQAALAQEQPRVNHNRNPPVGQEPNPPHFFPLDGLRAREPWFPPPLQAGARGNLDGAAYDPFPPRAQQTAAPGIPVRNFGGGLPAGGFVHPGGGWENHHPQPRRLFPNQPRNQARVQAYTGLQPGVQDETILFPTYEQLY</sequence>
<evidence type="ECO:0000256" key="1">
    <source>
        <dbReference type="ARBA" id="ARBA00004906"/>
    </source>
</evidence>
<evidence type="ECO:0000256" key="4">
    <source>
        <dbReference type="ARBA" id="ARBA00022737"/>
    </source>
</evidence>
<dbReference type="Pfam" id="PF26200">
    <property type="entry name" value="Rcat_RNF216"/>
    <property type="match status" value="1"/>
</dbReference>
<organism evidence="10 11">
    <name type="scientific">Aspergillus ellipticus CBS 707.79</name>
    <dbReference type="NCBI Taxonomy" id="1448320"/>
    <lineage>
        <taxon>Eukaryota</taxon>
        <taxon>Fungi</taxon>
        <taxon>Dikarya</taxon>
        <taxon>Ascomycota</taxon>
        <taxon>Pezizomycotina</taxon>
        <taxon>Eurotiomycetes</taxon>
        <taxon>Eurotiomycetidae</taxon>
        <taxon>Eurotiales</taxon>
        <taxon>Aspergillaceae</taxon>
        <taxon>Aspergillus</taxon>
        <taxon>Aspergillus subgen. Circumdati</taxon>
    </lineage>
</organism>
<feature type="compositionally biased region" description="Basic and acidic residues" evidence="8">
    <location>
        <begin position="574"/>
        <end position="585"/>
    </location>
</feature>
<dbReference type="InterPro" id="IPR047545">
    <property type="entry name" value="BRcat_RBR_RNF216"/>
</dbReference>
<dbReference type="InterPro" id="IPR047546">
    <property type="entry name" value="Rcat_RBR_RNF216"/>
</dbReference>
<feature type="region of interest" description="Disordered" evidence="8">
    <location>
        <begin position="295"/>
        <end position="318"/>
    </location>
</feature>
<feature type="compositionally biased region" description="Polar residues" evidence="8">
    <location>
        <begin position="266"/>
        <end position="280"/>
    </location>
</feature>
<evidence type="ECO:0000256" key="8">
    <source>
        <dbReference type="SAM" id="MobiDB-lite"/>
    </source>
</evidence>
<keyword evidence="5" id="KW-0863">Zinc-finger</keyword>
<dbReference type="Gene3D" id="1.20.120.1750">
    <property type="match status" value="1"/>
</dbReference>
<feature type="region of interest" description="Disordered" evidence="8">
    <location>
        <begin position="69"/>
        <end position="99"/>
    </location>
</feature>
<reference evidence="10 11" key="1">
    <citation type="submission" date="2018-02" db="EMBL/GenBank/DDBJ databases">
        <title>The genomes of Aspergillus section Nigri reveals drivers in fungal speciation.</title>
        <authorList>
            <consortium name="DOE Joint Genome Institute"/>
            <person name="Vesth T.C."/>
            <person name="Nybo J."/>
            <person name="Theobald S."/>
            <person name="Brandl J."/>
            <person name="Frisvad J.C."/>
            <person name="Nielsen K.F."/>
            <person name="Lyhne E.K."/>
            <person name="Kogle M.E."/>
            <person name="Kuo A."/>
            <person name="Riley R."/>
            <person name="Clum A."/>
            <person name="Nolan M."/>
            <person name="Lipzen A."/>
            <person name="Salamov A."/>
            <person name="Henrissat B."/>
            <person name="Wiebenga A."/>
            <person name="De vries R.P."/>
            <person name="Grigoriev I.V."/>
            <person name="Mortensen U.H."/>
            <person name="Andersen M.R."/>
            <person name="Baker S.E."/>
        </authorList>
    </citation>
    <scope>NUCLEOTIDE SEQUENCE [LARGE SCALE GENOMIC DNA]</scope>
    <source>
        <strain evidence="10 11">CBS 707.79</strain>
    </source>
</reference>
<feature type="compositionally biased region" description="Polar residues" evidence="8">
    <location>
        <begin position="73"/>
        <end position="83"/>
    </location>
</feature>
<dbReference type="AlphaFoldDB" id="A0A319DUF6"/>
<evidence type="ECO:0000256" key="5">
    <source>
        <dbReference type="ARBA" id="ARBA00022771"/>
    </source>
</evidence>
<dbReference type="GO" id="GO:0016740">
    <property type="term" value="F:transferase activity"/>
    <property type="evidence" value="ECO:0007669"/>
    <property type="project" value="UniProtKB-KW"/>
</dbReference>
<keyword evidence="4" id="KW-0677">Repeat</keyword>
<protein>
    <recommendedName>
        <fullName evidence="9">RING-type domain-containing protein</fullName>
    </recommendedName>
</protein>
<dbReference type="PROSITE" id="PS51873">
    <property type="entry name" value="TRIAD"/>
    <property type="match status" value="1"/>
</dbReference>
<evidence type="ECO:0000313" key="10">
    <source>
        <dbReference type="EMBL" id="PYH91728.1"/>
    </source>
</evidence>
<dbReference type="InterPro" id="IPR044066">
    <property type="entry name" value="TRIAD_supradom"/>
</dbReference>
<evidence type="ECO:0000313" key="11">
    <source>
        <dbReference type="Proteomes" id="UP000247810"/>
    </source>
</evidence>
<evidence type="ECO:0000256" key="6">
    <source>
        <dbReference type="ARBA" id="ARBA00022786"/>
    </source>
</evidence>
<keyword evidence="3" id="KW-0479">Metal-binding</keyword>
<dbReference type="CDD" id="cd16630">
    <property type="entry name" value="RING-HC_RBR_RNF216"/>
    <property type="match status" value="1"/>
</dbReference>
<dbReference type="InterPro" id="IPR047544">
    <property type="entry name" value="RING-HC_RBR_RNF216"/>
</dbReference>
<dbReference type="VEuPathDB" id="FungiDB:BO71DRAFT_43134"/>
<keyword evidence="7" id="KW-0862">Zinc</keyword>
<dbReference type="SUPFAM" id="SSF57850">
    <property type="entry name" value="RING/U-box"/>
    <property type="match status" value="1"/>
</dbReference>
<accession>A0A319DUF6</accession>
<keyword evidence="6" id="KW-0833">Ubl conjugation pathway</keyword>
<dbReference type="OrthoDB" id="10009520at2759"/>
<dbReference type="EMBL" id="KZ825936">
    <property type="protein sequence ID" value="PYH91728.1"/>
    <property type="molecule type" value="Genomic_DNA"/>
</dbReference>
<evidence type="ECO:0000256" key="3">
    <source>
        <dbReference type="ARBA" id="ARBA00022723"/>
    </source>
</evidence>
<keyword evidence="11" id="KW-1185">Reference proteome</keyword>
<dbReference type="InterPro" id="IPR051628">
    <property type="entry name" value="LUBAC_E3_Ligases"/>
</dbReference>
<dbReference type="GO" id="GO:0008270">
    <property type="term" value="F:zinc ion binding"/>
    <property type="evidence" value="ECO:0007669"/>
    <property type="project" value="UniProtKB-KW"/>
</dbReference>
<dbReference type="PANTHER" id="PTHR22770:SF47">
    <property type="entry name" value="E3 UBIQUITIN-PROTEIN LIGASE RNF216"/>
    <property type="match status" value="1"/>
</dbReference>
<evidence type="ECO:0000256" key="7">
    <source>
        <dbReference type="ARBA" id="ARBA00022833"/>
    </source>
</evidence>
<gene>
    <name evidence="10" type="ORF">BO71DRAFT_43134</name>
</gene>
<evidence type="ECO:0000256" key="2">
    <source>
        <dbReference type="ARBA" id="ARBA00022679"/>
    </source>
</evidence>
<feature type="domain" description="RING-type" evidence="9">
    <location>
        <begin position="324"/>
        <end position="542"/>
    </location>
</feature>